<gene>
    <name evidence="2" type="ORF">K491DRAFT_647052</name>
</gene>
<name>A0A6A6TS60_9PLEO</name>
<dbReference type="PANTHER" id="PTHR33112">
    <property type="entry name" value="DOMAIN PROTEIN, PUTATIVE-RELATED"/>
    <property type="match status" value="1"/>
</dbReference>
<accession>A0A6A6TS60</accession>
<evidence type="ECO:0000313" key="2">
    <source>
        <dbReference type="EMBL" id="KAF2661783.1"/>
    </source>
</evidence>
<dbReference type="InterPro" id="IPR010730">
    <property type="entry name" value="HET"/>
</dbReference>
<sequence>MPRLLRANYDQYKKRIETSSLPSVFQDAITMTRRLEIGYLWVDCLCIIQDDELDWDTESSRMGQVYSGAFCNFGACAAADSVLASFGDKTHVIGDVGLFVERDSQALYLPAVPVVRKDHRKLYYAYTNLMHPKLALSSLMKRGWILQERLMSTRSIYFANQLGWECGELVTCETFPNGMPAVPVTAPWGNVTTPFKINNLLERSALHSSQSSNADERTEMEKKWLCVAERFQSCRLTFENDRLPALSGLAQCFHRVLHDEYLAGIWKNDLYRSLLWYRSDPQVNLHIPSDLYPVPTWSWASAQGSIRFPLAHQHCLKFDEEQQAFTLLETTLSGLTRDPFGRVKKGAIRIAGHMRKGSERRTDTRTEASEKRKYNDWYDGASSNGDTFHLLLGYSRCIVESSRGPLRVLRGLIVSPAKSPSQAYRRVGMFMHPWPPGESDMDIFHEFVDFNLADPQVTITLV</sequence>
<proteinExistence type="predicted"/>
<keyword evidence="3" id="KW-1185">Reference proteome</keyword>
<dbReference type="Proteomes" id="UP000799324">
    <property type="component" value="Unassembled WGS sequence"/>
</dbReference>
<dbReference type="EMBL" id="MU004292">
    <property type="protein sequence ID" value="KAF2661783.1"/>
    <property type="molecule type" value="Genomic_DNA"/>
</dbReference>
<dbReference type="OrthoDB" id="2958217at2759"/>
<evidence type="ECO:0000259" key="1">
    <source>
        <dbReference type="Pfam" id="PF06985"/>
    </source>
</evidence>
<dbReference type="Pfam" id="PF06985">
    <property type="entry name" value="HET"/>
    <property type="match status" value="1"/>
</dbReference>
<organism evidence="2 3">
    <name type="scientific">Lophiostoma macrostomum CBS 122681</name>
    <dbReference type="NCBI Taxonomy" id="1314788"/>
    <lineage>
        <taxon>Eukaryota</taxon>
        <taxon>Fungi</taxon>
        <taxon>Dikarya</taxon>
        <taxon>Ascomycota</taxon>
        <taxon>Pezizomycotina</taxon>
        <taxon>Dothideomycetes</taxon>
        <taxon>Pleosporomycetidae</taxon>
        <taxon>Pleosporales</taxon>
        <taxon>Lophiostomataceae</taxon>
        <taxon>Lophiostoma</taxon>
    </lineage>
</organism>
<feature type="domain" description="Heterokaryon incompatibility" evidence="1">
    <location>
        <begin position="13"/>
        <end position="148"/>
    </location>
</feature>
<protein>
    <submittedName>
        <fullName evidence="2">HET-domain-containing protein</fullName>
    </submittedName>
</protein>
<evidence type="ECO:0000313" key="3">
    <source>
        <dbReference type="Proteomes" id="UP000799324"/>
    </source>
</evidence>
<reference evidence="2" key="1">
    <citation type="journal article" date="2020" name="Stud. Mycol.">
        <title>101 Dothideomycetes genomes: a test case for predicting lifestyles and emergence of pathogens.</title>
        <authorList>
            <person name="Haridas S."/>
            <person name="Albert R."/>
            <person name="Binder M."/>
            <person name="Bloem J."/>
            <person name="Labutti K."/>
            <person name="Salamov A."/>
            <person name="Andreopoulos B."/>
            <person name="Baker S."/>
            <person name="Barry K."/>
            <person name="Bills G."/>
            <person name="Bluhm B."/>
            <person name="Cannon C."/>
            <person name="Castanera R."/>
            <person name="Culley D."/>
            <person name="Daum C."/>
            <person name="Ezra D."/>
            <person name="Gonzalez J."/>
            <person name="Henrissat B."/>
            <person name="Kuo A."/>
            <person name="Liang C."/>
            <person name="Lipzen A."/>
            <person name="Lutzoni F."/>
            <person name="Magnuson J."/>
            <person name="Mondo S."/>
            <person name="Nolan M."/>
            <person name="Ohm R."/>
            <person name="Pangilinan J."/>
            <person name="Park H.-J."/>
            <person name="Ramirez L."/>
            <person name="Alfaro M."/>
            <person name="Sun H."/>
            <person name="Tritt A."/>
            <person name="Yoshinaga Y."/>
            <person name="Zwiers L.-H."/>
            <person name="Turgeon B."/>
            <person name="Goodwin S."/>
            <person name="Spatafora J."/>
            <person name="Crous P."/>
            <person name="Grigoriev I."/>
        </authorList>
    </citation>
    <scope>NUCLEOTIDE SEQUENCE</scope>
    <source>
        <strain evidence="2">CBS 122681</strain>
    </source>
</reference>
<dbReference type="PANTHER" id="PTHR33112:SF15">
    <property type="entry name" value="HETEROKARYON INCOMPATIBILITY DOMAIN-CONTAINING PROTEIN"/>
    <property type="match status" value="1"/>
</dbReference>
<dbReference type="AlphaFoldDB" id="A0A6A6TS60"/>